<comment type="caution">
    <text evidence="1">The sequence shown here is derived from an EMBL/GenBank/DDBJ whole genome shotgun (WGS) entry which is preliminary data.</text>
</comment>
<evidence type="ECO:0000313" key="2">
    <source>
        <dbReference type="Proteomes" id="UP000249808"/>
    </source>
</evidence>
<sequence length="191" mass="22983">MRTDFNNWQLLSIESLKQIMHDADFDWYLAGGIALDEFLGRKTRNHEDIDILVNFKYLERILDFFNNYKVYTARNGSLSLYALNNIKSTDSLWIANDDKESFIIEILLFEEEAGHWIYKRNAAVRKKIEDIYFVKYDMKIIQPEIQLLYKMNSSNIREKDLDDYHNIYPVLEEKQRAWLDQYVKLKSDYLL</sequence>
<dbReference type="Pfam" id="PF10706">
    <property type="entry name" value="Aminoglyc_resit"/>
    <property type="match status" value="1"/>
</dbReference>
<dbReference type="Proteomes" id="UP000249808">
    <property type="component" value="Unassembled WGS sequence"/>
</dbReference>
<protein>
    <recommendedName>
        <fullName evidence="3">Amino acid transporter</fullName>
    </recommendedName>
</protein>
<dbReference type="RefSeq" id="WP_111715381.1">
    <property type="nucleotide sequence ID" value="NZ_JBHSSR010000001.1"/>
</dbReference>
<evidence type="ECO:0000313" key="1">
    <source>
        <dbReference type="EMBL" id="RAK47026.1"/>
    </source>
</evidence>
<dbReference type="SUPFAM" id="SSF81301">
    <property type="entry name" value="Nucleotidyltransferase"/>
    <property type="match status" value="1"/>
</dbReference>
<evidence type="ECO:0008006" key="3">
    <source>
        <dbReference type="Google" id="ProtNLM"/>
    </source>
</evidence>
<proteinExistence type="predicted"/>
<dbReference type="InterPro" id="IPR043519">
    <property type="entry name" value="NT_sf"/>
</dbReference>
<dbReference type="InterPro" id="IPR019646">
    <property type="entry name" value="Aminoglyc_AdlTrfase"/>
</dbReference>
<reference evidence="1 2" key="1">
    <citation type="journal article" date="2018" name="Front. Microbiol.">
        <title>Description and Comparative Genomics of Macrococcus caseolyticus subsp. hominis subsp. nov., Macrococcus goetzii sp. nov., Macrococcus epidermidis sp. nov., and Macrococcus bohemicus sp. nov., Novel Macrococci From Human Clinical Material With Virulence Potential and Suspected Uptake of Foreign DNA by Natural Transformation.</title>
        <authorList>
            <person name="Maslanova I."/>
            <person name="Wertheimer Z."/>
            <person name="Sedlacek I."/>
            <person name="Svec P."/>
            <person name="Indrakova A."/>
            <person name="Kovarovic V."/>
            <person name="Schumann P."/>
            <person name="Sproer C."/>
            <person name="Kralova S."/>
            <person name="Sedo O."/>
            <person name="Kristofova L."/>
            <person name="Vrbovska V."/>
            <person name="Fuzik T."/>
            <person name="Petras P."/>
            <person name="Zdrahal Z."/>
            <person name="Ruzickova V."/>
            <person name="Doskar J."/>
            <person name="Pantucek R."/>
        </authorList>
    </citation>
    <scope>NUCLEOTIDE SEQUENCE [LARGE SCALE GENOMIC DNA]</scope>
    <source>
        <strain evidence="1 2">01/688</strain>
    </source>
</reference>
<dbReference type="AlphaFoldDB" id="A0A327ZY78"/>
<name>A0A327ZY78_9STAP</name>
<organism evidence="1 2">
    <name type="scientific">Macrococcus epidermidis</name>
    <dbReference type="NCBI Taxonomy" id="1902580"/>
    <lineage>
        <taxon>Bacteria</taxon>
        <taxon>Bacillati</taxon>
        <taxon>Bacillota</taxon>
        <taxon>Bacilli</taxon>
        <taxon>Bacillales</taxon>
        <taxon>Staphylococcaceae</taxon>
        <taxon>Macrococcus</taxon>
    </lineage>
</organism>
<gene>
    <name evidence="1" type="ORF">BHU61_06075</name>
</gene>
<accession>A0A327ZY78</accession>
<keyword evidence="2" id="KW-1185">Reference proteome</keyword>
<dbReference type="EMBL" id="PZJH01000001">
    <property type="protein sequence ID" value="RAK47026.1"/>
    <property type="molecule type" value="Genomic_DNA"/>
</dbReference>
<dbReference type="Gene3D" id="3.30.460.40">
    <property type="match status" value="1"/>
</dbReference>